<keyword evidence="2" id="KW-0997">Cell inner membrane</keyword>
<keyword evidence="2" id="KW-0472">Membrane</keyword>
<comment type="similarity">
    <text evidence="1">Belongs to the glycosyltransferase 2 family.</text>
</comment>
<dbReference type="GeneID" id="93661690"/>
<evidence type="ECO:0000313" key="8">
    <source>
        <dbReference type="Proteomes" id="UP000278332"/>
    </source>
</evidence>
<dbReference type="Proteomes" id="UP000278332">
    <property type="component" value="Unassembled WGS sequence"/>
</dbReference>
<dbReference type="Pfam" id="PF00535">
    <property type="entry name" value="Glycos_transf_2"/>
    <property type="match status" value="1"/>
</dbReference>
<evidence type="ECO:0000259" key="5">
    <source>
        <dbReference type="Pfam" id="PF00535"/>
    </source>
</evidence>
<keyword evidence="4 7" id="KW-0808">Transferase</keyword>
<sequence>MSNSDSVSDKTPTFSIAIVNYKTLEITKICLDLLQQHLGNTPHQVWVVDNDSADDSTEYLRTLDWINLIERKSPGPECGHIAHGKALDMILERAETDYLFLLHTDTFIFDKNVFSMMLKKCIKNPKVAAVGCVEQLNRGTARTVWRFSSRLFKHHFRRLKLALGLRSKQPKAYRETHLKSFCTLWNTKLMKQHELHFQMDDRVPGYTLQDTMVELGYDIEFLSPRKIFSYLDHIQAGTVSAAGGYDTTHRRVKMYNEILQRINKNNARRQDAPTMNT</sequence>
<dbReference type="PANTHER" id="PTHR43179">
    <property type="entry name" value="RHAMNOSYLTRANSFERASE WBBL"/>
    <property type="match status" value="1"/>
</dbReference>
<dbReference type="OrthoDB" id="5785512at2"/>
<dbReference type="SUPFAM" id="SSF53448">
    <property type="entry name" value="Nucleotide-diphospho-sugar transferases"/>
    <property type="match status" value="1"/>
</dbReference>
<reference evidence="7 8" key="1">
    <citation type="submission" date="2018-08" db="EMBL/GenBank/DDBJ databases">
        <title>Recombination of ecologically and evolutionarily significant loci maintains genetic cohesion in the Pseudomonas syringae species complex.</title>
        <authorList>
            <person name="Dillon M."/>
            <person name="Thakur S."/>
            <person name="Almeida R.N.D."/>
            <person name="Weir B.S."/>
            <person name="Guttman D.S."/>
        </authorList>
    </citation>
    <scope>NUCLEOTIDE SEQUENCE [LARGE SCALE GENOMIC DNA]</scope>
    <source>
        <strain evidence="7 8">ICMP 6917</strain>
    </source>
</reference>
<dbReference type="Proteomes" id="UP000614982">
    <property type="component" value="Unassembled WGS sequence"/>
</dbReference>
<dbReference type="InterPro" id="IPR001173">
    <property type="entry name" value="Glyco_trans_2-like"/>
</dbReference>
<dbReference type="Gene3D" id="3.90.550.10">
    <property type="entry name" value="Spore Coat Polysaccharide Biosynthesis Protein SpsA, Chain A"/>
    <property type="match status" value="1"/>
</dbReference>
<dbReference type="EMBL" id="BLWA01000012">
    <property type="protein sequence ID" value="GFM93874.1"/>
    <property type="molecule type" value="Genomic_DNA"/>
</dbReference>
<keyword evidence="9" id="KW-1185">Reference proteome</keyword>
<dbReference type="InterPro" id="IPR029044">
    <property type="entry name" value="Nucleotide-diphossugar_trans"/>
</dbReference>
<name>A0A3M4VMP6_PSECI</name>
<dbReference type="EMBL" id="RBRY01000138">
    <property type="protein sequence ID" value="RMR52867.1"/>
    <property type="molecule type" value="Genomic_DNA"/>
</dbReference>
<dbReference type="RefSeq" id="WP_025262475.1">
    <property type="nucleotide sequence ID" value="NZ_BLVX01000018.1"/>
</dbReference>
<reference evidence="6 9" key="2">
    <citation type="submission" date="2020-05" db="EMBL/GenBank/DDBJ databases">
        <title>Genetic diversity of Pseudomonas cichorii.</title>
        <authorList>
            <person name="Tani S."/>
            <person name="Yagi H."/>
            <person name="Hashimoto S."/>
            <person name="Iiyama K."/>
            <person name="Furuya N."/>
        </authorList>
    </citation>
    <scope>NUCLEOTIDE SEQUENCE [LARGE SCALE GENOMIC DNA]</scope>
    <source>
        <strain evidence="6 9">LMG 2162</strain>
    </source>
</reference>
<gene>
    <name evidence="7" type="ORF">ALP84_01621</name>
    <name evidence="6" type="ORF">PSCICP_38460</name>
</gene>
<evidence type="ECO:0000313" key="6">
    <source>
        <dbReference type="EMBL" id="GFM93874.1"/>
    </source>
</evidence>
<evidence type="ECO:0000313" key="7">
    <source>
        <dbReference type="EMBL" id="RMR52867.1"/>
    </source>
</evidence>
<protein>
    <submittedName>
        <fullName evidence="7">Putative glycosyltransferase</fullName>
    </submittedName>
</protein>
<feature type="domain" description="Glycosyltransferase 2-like" evidence="5">
    <location>
        <begin position="15"/>
        <end position="174"/>
    </location>
</feature>
<evidence type="ECO:0000256" key="2">
    <source>
        <dbReference type="ARBA" id="ARBA00022519"/>
    </source>
</evidence>
<evidence type="ECO:0000256" key="4">
    <source>
        <dbReference type="ARBA" id="ARBA00022679"/>
    </source>
</evidence>
<keyword evidence="2" id="KW-1003">Cell membrane</keyword>
<dbReference type="GO" id="GO:0016757">
    <property type="term" value="F:glycosyltransferase activity"/>
    <property type="evidence" value="ECO:0007669"/>
    <property type="project" value="UniProtKB-KW"/>
</dbReference>
<comment type="caution">
    <text evidence="7">The sequence shown here is derived from an EMBL/GenBank/DDBJ whole genome shotgun (WGS) entry which is preliminary data.</text>
</comment>
<proteinExistence type="inferred from homology"/>
<evidence type="ECO:0000256" key="1">
    <source>
        <dbReference type="ARBA" id="ARBA00006739"/>
    </source>
</evidence>
<organism evidence="7 8">
    <name type="scientific">Pseudomonas cichorii</name>
    <dbReference type="NCBI Taxonomy" id="36746"/>
    <lineage>
        <taxon>Bacteria</taxon>
        <taxon>Pseudomonadati</taxon>
        <taxon>Pseudomonadota</taxon>
        <taxon>Gammaproteobacteria</taxon>
        <taxon>Pseudomonadales</taxon>
        <taxon>Pseudomonadaceae</taxon>
        <taxon>Pseudomonas</taxon>
    </lineage>
</organism>
<keyword evidence="3" id="KW-0328">Glycosyltransferase</keyword>
<evidence type="ECO:0000313" key="9">
    <source>
        <dbReference type="Proteomes" id="UP000614982"/>
    </source>
</evidence>
<dbReference type="AlphaFoldDB" id="A0A3M4VMP6"/>
<dbReference type="PANTHER" id="PTHR43179:SF12">
    <property type="entry name" value="GALACTOFURANOSYLTRANSFERASE GLFT2"/>
    <property type="match status" value="1"/>
</dbReference>
<accession>A0A3M4VMP6</accession>
<evidence type="ECO:0000256" key="3">
    <source>
        <dbReference type="ARBA" id="ARBA00022676"/>
    </source>
</evidence>